<feature type="region of interest" description="Disordered" evidence="1">
    <location>
        <begin position="82"/>
        <end position="101"/>
    </location>
</feature>
<proteinExistence type="predicted"/>
<evidence type="ECO:0000256" key="1">
    <source>
        <dbReference type="SAM" id="MobiDB-lite"/>
    </source>
</evidence>
<dbReference type="AlphaFoldDB" id="A0A5J4VKV7"/>
<evidence type="ECO:0000313" key="2">
    <source>
        <dbReference type="EMBL" id="KAA6383135.1"/>
    </source>
</evidence>
<evidence type="ECO:0000313" key="3">
    <source>
        <dbReference type="Proteomes" id="UP000324800"/>
    </source>
</evidence>
<reference evidence="2 3" key="1">
    <citation type="submission" date="2019-03" db="EMBL/GenBank/DDBJ databases">
        <title>Single cell metagenomics reveals metabolic interactions within the superorganism composed of flagellate Streblomastix strix and complex community of Bacteroidetes bacteria on its surface.</title>
        <authorList>
            <person name="Treitli S.C."/>
            <person name="Kolisko M."/>
            <person name="Husnik F."/>
            <person name="Keeling P."/>
            <person name="Hampl V."/>
        </authorList>
    </citation>
    <scope>NUCLEOTIDE SEQUENCE [LARGE SCALE GENOMIC DNA]</scope>
    <source>
        <strain evidence="2">ST1C</strain>
    </source>
</reference>
<gene>
    <name evidence="2" type="ORF">EZS28_021339</name>
</gene>
<feature type="region of interest" description="Disordered" evidence="1">
    <location>
        <begin position="1"/>
        <end position="52"/>
    </location>
</feature>
<feature type="compositionally biased region" description="Polar residues" evidence="1">
    <location>
        <begin position="1"/>
        <end position="13"/>
    </location>
</feature>
<feature type="compositionally biased region" description="Basic and acidic residues" evidence="1">
    <location>
        <begin position="20"/>
        <end position="52"/>
    </location>
</feature>
<name>A0A5J4VKV7_9EUKA</name>
<sequence length="130" mass="14730">MEIENNINEQQTIKPKRKYEKKECAKCGRPKKYETEEQAKSKAREQRNQFKKRQAEINKKFRQSANAIISVPSLSIANPSIFFSSSKSPSTTGKESSASHQSQALMVALFSEKLFPHTAQYAESVSPSMK</sequence>
<dbReference type="EMBL" id="SNRW01006414">
    <property type="protein sequence ID" value="KAA6383135.1"/>
    <property type="molecule type" value="Genomic_DNA"/>
</dbReference>
<dbReference type="Proteomes" id="UP000324800">
    <property type="component" value="Unassembled WGS sequence"/>
</dbReference>
<comment type="caution">
    <text evidence="2">The sequence shown here is derived from an EMBL/GenBank/DDBJ whole genome shotgun (WGS) entry which is preliminary data.</text>
</comment>
<feature type="compositionally biased region" description="Low complexity" evidence="1">
    <location>
        <begin position="82"/>
        <end position="96"/>
    </location>
</feature>
<organism evidence="2 3">
    <name type="scientific">Streblomastix strix</name>
    <dbReference type="NCBI Taxonomy" id="222440"/>
    <lineage>
        <taxon>Eukaryota</taxon>
        <taxon>Metamonada</taxon>
        <taxon>Preaxostyla</taxon>
        <taxon>Oxymonadida</taxon>
        <taxon>Streblomastigidae</taxon>
        <taxon>Streblomastix</taxon>
    </lineage>
</organism>
<accession>A0A5J4VKV7</accession>
<protein>
    <submittedName>
        <fullName evidence="2">Uncharacterized protein</fullName>
    </submittedName>
</protein>